<accession>A0A379Q8D5</accession>
<name>A0A379Q8D5_SALER</name>
<dbReference type="Proteomes" id="UP000254773">
    <property type="component" value="Unassembled WGS sequence"/>
</dbReference>
<reference evidence="1 2" key="1">
    <citation type="submission" date="2018-06" db="EMBL/GenBank/DDBJ databases">
        <authorList>
            <consortium name="Pathogen Informatics"/>
            <person name="Doyle S."/>
        </authorList>
    </citation>
    <scope>NUCLEOTIDE SEQUENCE [LARGE SCALE GENOMIC DNA]</scope>
    <source>
        <strain evidence="1 2">NCTC9854</strain>
    </source>
</reference>
<gene>
    <name evidence="1" type="ORF">NCTC9854_01798</name>
</gene>
<dbReference type="AlphaFoldDB" id="A0A379Q8D5"/>
<sequence length="108" mass="12814">MKVSYLCDTRPGDVLDLHWDEVMDMGNYSEQNKTDTKQIYEGSSRDKQLFSGHRTENQELAYLRKVTITPSLPLFWQKKHKMAIRFSRNILTEYSNCILSVRLIVERR</sequence>
<evidence type="ECO:0000313" key="2">
    <source>
        <dbReference type="Proteomes" id="UP000254773"/>
    </source>
</evidence>
<protein>
    <submittedName>
        <fullName evidence="1">Integrase</fullName>
    </submittedName>
</protein>
<proteinExistence type="predicted"/>
<evidence type="ECO:0000313" key="1">
    <source>
        <dbReference type="EMBL" id="SUF37522.1"/>
    </source>
</evidence>
<dbReference type="EMBL" id="UGWI01000001">
    <property type="protein sequence ID" value="SUF37522.1"/>
    <property type="molecule type" value="Genomic_DNA"/>
</dbReference>
<organism evidence="1 2">
    <name type="scientific">Salmonella enterica</name>
    <name type="common">Salmonella choleraesuis</name>
    <dbReference type="NCBI Taxonomy" id="28901"/>
    <lineage>
        <taxon>Bacteria</taxon>
        <taxon>Pseudomonadati</taxon>
        <taxon>Pseudomonadota</taxon>
        <taxon>Gammaproteobacteria</taxon>
        <taxon>Enterobacterales</taxon>
        <taxon>Enterobacteriaceae</taxon>
        <taxon>Salmonella</taxon>
    </lineage>
</organism>